<evidence type="ECO:0000256" key="4">
    <source>
        <dbReference type="ARBA" id="ARBA00022989"/>
    </source>
</evidence>
<evidence type="ECO:0000313" key="12">
    <source>
        <dbReference type="Proteomes" id="UP000663828"/>
    </source>
</evidence>
<reference evidence="11" key="1">
    <citation type="submission" date="2021-02" db="EMBL/GenBank/DDBJ databases">
        <authorList>
            <person name="Nowell W R."/>
        </authorList>
    </citation>
    <scope>NUCLEOTIDE SEQUENCE</scope>
</reference>
<keyword evidence="3 9" id="KW-0812">Transmembrane</keyword>
<feature type="domain" description="G-protein coupled receptors family 1 profile" evidence="10">
    <location>
        <begin position="20"/>
        <end position="272"/>
    </location>
</feature>
<feature type="transmembrane region" description="Helical" evidence="9">
    <location>
        <begin position="6"/>
        <end position="30"/>
    </location>
</feature>
<name>A0A814ZED5_ADIRI</name>
<keyword evidence="12" id="KW-1185">Reference proteome</keyword>
<feature type="transmembrane region" description="Helical" evidence="9">
    <location>
        <begin position="80"/>
        <end position="101"/>
    </location>
</feature>
<feature type="transmembrane region" description="Helical" evidence="9">
    <location>
        <begin position="221"/>
        <end position="243"/>
    </location>
</feature>
<evidence type="ECO:0000256" key="8">
    <source>
        <dbReference type="ARBA" id="ARBA00023224"/>
    </source>
</evidence>
<evidence type="ECO:0000256" key="9">
    <source>
        <dbReference type="SAM" id="Phobius"/>
    </source>
</evidence>
<dbReference type="AlphaFoldDB" id="A0A814ZED5"/>
<dbReference type="Gene3D" id="1.20.1070.10">
    <property type="entry name" value="Rhodopsin 7-helix transmembrane proteins"/>
    <property type="match status" value="1"/>
</dbReference>
<evidence type="ECO:0000256" key="2">
    <source>
        <dbReference type="ARBA" id="ARBA00022475"/>
    </source>
</evidence>
<feature type="transmembrane region" description="Helical" evidence="9">
    <location>
        <begin position="42"/>
        <end position="60"/>
    </location>
</feature>
<dbReference type="PROSITE" id="PS00237">
    <property type="entry name" value="G_PROTEIN_RECEP_F1_1"/>
    <property type="match status" value="1"/>
</dbReference>
<protein>
    <recommendedName>
        <fullName evidence="10">G-protein coupled receptors family 1 profile domain-containing protein</fullName>
    </recommendedName>
</protein>
<organism evidence="11 12">
    <name type="scientific">Adineta ricciae</name>
    <name type="common">Rotifer</name>
    <dbReference type="NCBI Taxonomy" id="249248"/>
    <lineage>
        <taxon>Eukaryota</taxon>
        <taxon>Metazoa</taxon>
        <taxon>Spiralia</taxon>
        <taxon>Gnathifera</taxon>
        <taxon>Rotifera</taxon>
        <taxon>Eurotatoria</taxon>
        <taxon>Bdelloidea</taxon>
        <taxon>Adinetida</taxon>
        <taxon>Adinetidae</taxon>
        <taxon>Adineta</taxon>
    </lineage>
</organism>
<dbReference type="SUPFAM" id="SSF81321">
    <property type="entry name" value="Family A G protein-coupled receptor-like"/>
    <property type="match status" value="1"/>
</dbReference>
<dbReference type="EMBL" id="CAJNOR010002064">
    <property type="protein sequence ID" value="CAF1242480.1"/>
    <property type="molecule type" value="Genomic_DNA"/>
</dbReference>
<dbReference type="Proteomes" id="UP000663828">
    <property type="component" value="Unassembled WGS sequence"/>
</dbReference>
<keyword evidence="4 9" id="KW-1133">Transmembrane helix</keyword>
<dbReference type="PANTHER" id="PTHR24228">
    <property type="entry name" value="B2 BRADYKININ RECEPTOR/ANGIOTENSIN II RECEPTOR"/>
    <property type="match status" value="1"/>
</dbReference>
<evidence type="ECO:0000259" key="10">
    <source>
        <dbReference type="PROSITE" id="PS50262"/>
    </source>
</evidence>
<feature type="transmembrane region" description="Helical" evidence="9">
    <location>
        <begin position="255"/>
        <end position="276"/>
    </location>
</feature>
<dbReference type="CDD" id="cd00637">
    <property type="entry name" value="7tm_classA_rhodopsin-like"/>
    <property type="match status" value="1"/>
</dbReference>
<evidence type="ECO:0000256" key="7">
    <source>
        <dbReference type="ARBA" id="ARBA00023170"/>
    </source>
</evidence>
<keyword evidence="8" id="KW-0807">Transducer</keyword>
<evidence type="ECO:0000256" key="3">
    <source>
        <dbReference type="ARBA" id="ARBA00022692"/>
    </source>
</evidence>
<dbReference type="InterPro" id="IPR017452">
    <property type="entry name" value="GPCR_Rhodpsn_7TM"/>
</dbReference>
<sequence length="313" mass="36830">MYERTKFLSMIILEIPAILLSIVILVYFVLDRRARSKLKNHGWIVLLLSNFLQLIINLPMPMSYYYRGTVWPQTNSYCTWWATCEFSFNSIGLFLMGWISIERHFIVFHSHTLLQGYWRKCLFHVFPIILCLILSPIFFFVFIVISPLCTSDWDFDLLGCGAPCYFGEYFVNQFDFYFNLLVPTFIIVLANVMLVVRVIHQKVSRQRIIHWRQHRRMILQLWIISSLYVAFWLPVSITLLVQITADPSFMMNSLTVMQFLTYLIPLLLPMMCLSTLPELTKKILRRITNSRSNVVEAMSGNRNVRVGIAITRI</sequence>
<evidence type="ECO:0000256" key="6">
    <source>
        <dbReference type="ARBA" id="ARBA00023136"/>
    </source>
</evidence>
<gene>
    <name evidence="11" type="ORF">XAT740_LOCUS25813</name>
</gene>
<dbReference type="GO" id="GO:0005886">
    <property type="term" value="C:plasma membrane"/>
    <property type="evidence" value="ECO:0007669"/>
    <property type="project" value="UniProtKB-SubCell"/>
</dbReference>
<dbReference type="Pfam" id="PF00001">
    <property type="entry name" value="7tm_1"/>
    <property type="match status" value="1"/>
</dbReference>
<feature type="transmembrane region" description="Helical" evidence="9">
    <location>
        <begin position="122"/>
        <end position="145"/>
    </location>
</feature>
<proteinExistence type="predicted"/>
<evidence type="ECO:0000256" key="1">
    <source>
        <dbReference type="ARBA" id="ARBA00004651"/>
    </source>
</evidence>
<comment type="subcellular location">
    <subcellularLocation>
        <location evidence="1">Cell membrane</location>
        <topology evidence="1">Multi-pass membrane protein</topology>
    </subcellularLocation>
</comment>
<keyword evidence="6 9" id="KW-0472">Membrane</keyword>
<evidence type="ECO:0000256" key="5">
    <source>
        <dbReference type="ARBA" id="ARBA00023040"/>
    </source>
</evidence>
<accession>A0A814ZED5</accession>
<dbReference type="GO" id="GO:0004930">
    <property type="term" value="F:G protein-coupled receptor activity"/>
    <property type="evidence" value="ECO:0007669"/>
    <property type="project" value="UniProtKB-KW"/>
</dbReference>
<feature type="transmembrane region" description="Helical" evidence="9">
    <location>
        <begin position="176"/>
        <end position="200"/>
    </location>
</feature>
<keyword evidence="7" id="KW-0675">Receptor</keyword>
<keyword evidence="5" id="KW-0297">G-protein coupled receptor</keyword>
<keyword evidence="2" id="KW-1003">Cell membrane</keyword>
<evidence type="ECO:0000313" key="11">
    <source>
        <dbReference type="EMBL" id="CAF1242480.1"/>
    </source>
</evidence>
<dbReference type="InterPro" id="IPR000276">
    <property type="entry name" value="GPCR_Rhodpsn"/>
</dbReference>
<comment type="caution">
    <text evidence="11">The sequence shown here is derived from an EMBL/GenBank/DDBJ whole genome shotgun (WGS) entry which is preliminary data.</text>
</comment>
<dbReference type="PROSITE" id="PS50262">
    <property type="entry name" value="G_PROTEIN_RECEP_F1_2"/>
    <property type="match status" value="1"/>
</dbReference>
<dbReference type="PANTHER" id="PTHR24228:SF59">
    <property type="entry name" value="NEUROPEPTIDE RECEPTOR 15"/>
    <property type="match status" value="1"/>
</dbReference>